<dbReference type="SUPFAM" id="SSF48264">
    <property type="entry name" value="Cytochrome P450"/>
    <property type="match status" value="1"/>
</dbReference>
<dbReference type="GO" id="GO:0020037">
    <property type="term" value="F:heme binding"/>
    <property type="evidence" value="ECO:0007669"/>
    <property type="project" value="InterPro"/>
</dbReference>
<evidence type="ECO:0000313" key="11">
    <source>
        <dbReference type="EMBL" id="KAK2602124.1"/>
    </source>
</evidence>
<dbReference type="Pfam" id="PF24802">
    <property type="entry name" value="DUF7703"/>
    <property type="match status" value="1"/>
</dbReference>
<dbReference type="GO" id="GO:0016705">
    <property type="term" value="F:oxidoreductase activity, acting on paired donors, with incorporation or reduction of molecular oxygen"/>
    <property type="evidence" value="ECO:0007669"/>
    <property type="project" value="InterPro"/>
</dbReference>
<comment type="caution">
    <text evidence="11">The sequence shown here is derived from an EMBL/GenBank/DDBJ whole genome shotgun (WGS) entry which is preliminary data.</text>
</comment>
<dbReference type="PRINTS" id="PR00463">
    <property type="entry name" value="EP450I"/>
</dbReference>
<keyword evidence="3 8" id="KW-0349">Heme</keyword>
<dbReference type="PANTHER" id="PTHR46300">
    <property type="entry name" value="P450, PUTATIVE (EUROFUNG)-RELATED-RELATED"/>
    <property type="match status" value="1"/>
</dbReference>
<evidence type="ECO:0000256" key="8">
    <source>
        <dbReference type="PIRSR" id="PIRSR602401-1"/>
    </source>
</evidence>
<dbReference type="EMBL" id="JAUJFL010000005">
    <property type="protein sequence ID" value="KAK2602124.1"/>
    <property type="molecule type" value="Genomic_DNA"/>
</dbReference>
<comment type="similarity">
    <text evidence="2">Belongs to the cytochrome P450 family.</text>
</comment>
<evidence type="ECO:0000256" key="1">
    <source>
        <dbReference type="ARBA" id="ARBA00001971"/>
    </source>
</evidence>
<dbReference type="InterPro" id="IPR001128">
    <property type="entry name" value="Cyt_P450"/>
</dbReference>
<dbReference type="InterPro" id="IPR002401">
    <property type="entry name" value="Cyt_P450_E_grp-I"/>
</dbReference>
<organism evidence="11 12">
    <name type="scientific">Phomopsis amygdali</name>
    <name type="common">Fusicoccum amygdali</name>
    <dbReference type="NCBI Taxonomy" id="1214568"/>
    <lineage>
        <taxon>Eukaryota</taxon>
        <taxon>Fungi</taxon>
        <taxon>Dikarya</taxon>
        <taxon>Ascomycota</taxon>
        <taxon>Pezizomycotina</taxon>
        <taxon>Sordariomycetes</taxon>
        <taxon>Sordariomycetidae</taxon>
        <taxon>Diaporthales</taxon>
        <taxon>Diaporthaceae</taxon>
        <taxon>Diaporthe</taxon>
    </lineage>
</organism>
<reference evidence="11" key="1">
    <citation type="submission" date="2023-06" db="EMBL/GenBank/DDBJ databases">
        <authorList>
            <person name="Noh H."/>
        </authorList>
    </citation>
    <scope>NUCLEOTIDE SEQUENCE</scope>
    <source>
        <strain evidence="11">DUCC20226</strain>
    </source>
</reference>
<keyword evidence="7" id="KW-0503">Monooxygenase</keyword>
<feature type="transmembrane region" description="Helical" evidence="9">
    <location>
        <begin position="70"/>
        <end position="91"/>
    </location>
</feature>
<evidence type="ECO:0000259" key="10">
    <source>
        <dbReference type="Pfam" id="PF24802"/>
    </source>
</evidence>
<evidence type="ECO:0000256" key="4">
    <source>
        <dbReference type="ARBA" id="ARBA00022723"/>
    </source>
</evidence>
<dbReference type="Proteomes" id="UP001265746">
    <property type="component" value="Unassembled WGS sequence"/>
</dbReference>
<dbReference type="InterPro" id="IPR036396">
    <property type="entry name" value="Cyt_P450_sf"/>
</dbReference>
<comment type="cofactor">
    <cofactor evidence="1 8">
        <name>heme</name>
        <dbReference type="ChEBI" id="CHEBI:30413"/>
    </cofactor>
</comment>
<dbReference type="Gene3D" id="1.10.630.10">
    <property type="entry name" value="Cytochrome P450"/>
    <property type="match status" value="1"/>
</dbReference>
<dbReference type="InterPro" id="IPR050364">
    <property type="entry name" value="Cytochrome_P450_fung"/>
</dbReference>
<feature type="transmembrane region" description="Helical" evidence="9">
    <location>
        <begin position="220"/>
        <end position="242"/>
    </location>
</feature>
<keyword evidence="6 8" id="KW-0408">Iron</keyword>
<dbReference type="PROSITE" id="PS00086">
    <property type="entry name" value="CYTOCHROME_P450"/>
    <property type="match status" value="1"/>
</dbReference>
<evidence type="ECO:0000256" key="5">
    <source>
        <dbReference type="ARBA" id="ARBA00023002"/>
    </source>
</evidence>
<keyword evidence="5" id="KW-0560">Oxidoreductase</keyword>
<evidence type="ECO:0000256" key="2">
    <source>
        <dbReference type="ARBA" id="ARBA00010617"/>
    </source>
</evidence>
<keyword evidence="12" id="KW-1185">Reference proteome</keyword>
<feature type="transmembrane region" description="Helical" evidence="9">
    <location>
        <begin position="103"/>
        <end position="123"/>
    </location>
</feature>
<keyword evidence="9" id="KW-0472">Membrane</keyword>
<sequence>MGALLPPDSLPGILSSPDTPHLVRRDTAVSVVENSKGLWFTLACLAGIGLWNACEIVLVVLWTFKRRRTLYYWSIIIAAFGVIICSVAQVIDFSLGSQNSMFVVVLGSAGWIPMVSGQSLVLYSRLHLLWVDNRIMTFILAMIIFNGLTMHGGAFAINVSARAIQSKPLIRAYDIMERTEVTVFFLQEITLSMLYLWRCRHFLKQYGRRMESEDTAAMKTTLRTLILANLVVLLLDTSILVLEYMGYNYVQIKVKDFIYSFKLKVELSALNSLRDFVRQFRMLDSTFQAKQKKNVQEGIQRQWESALQRAFGTVGRTRPGEPEEEVHVAEGRQILVPRDLSATTEGRSGEVPVGTENEKLAKDSKYMMFLKIDTVSSLLLAIVAYAAIRIVILIRKRKPYPLPPGPKPWPVLGNITDLPSPGVREWEFWRKHRESYGPITSLSALGTTIIALHSPEIANELLERRSAIYSSRPRMIFGNEMCGWEDLLATQFYNDKLRAYRRPIHAFVGTKAGISRYTELQEVEVHRFLLRVLDKPAEFISHIRTEAGAIILKMAYGYTIEPHGKDPLVDIADQALYQFSAATVPGAWLVDTIPILRYLPKWAPGAGFQNLAIKWKATLSELGERPMQFVRKKMKEQHFDPSYVSALYEKADGKMSAEEEYVLKWSAASLYTGGADTSVSSISTFFLAMVLHPGVQQKAWEEIDRVVGGDRLPTLNDRENLPYVEAVLKEVFRWHPLVPMGLPHLVTQDDVFEGYLIPKGAIIIPNIWWFAHDPAVYPNPEVFDPSRFLGPNPAPDPYDYAFGFGRRICPGKQLGDSSVWLTLARSLAVLHISKSLDNSGNEIEPAVSFEPGVISHPTPFKANIKPRSPKHEKLIRQIEKTHPWEKSSASELDPVVV</sequence>
<accession>A0AAD9S8A6</accession>
<feature type="transmembrane region" description="Helical" evidence="9">
    <location>
        <begin position="375"/>
        <end position="394"/>
    </location>
</feature>
<feature type="transmembrane region" description="Helical" evidence="9">
    <location>
        <begin position="38"/>
        <end position="63"/>
    </location>
</feature>
<keyword evidence="9" id="KW-1133">Transmembrane helix</keyword>
<feature type="domain" description="DUF7703" evidence="10">
    <location>
        <begin position="42"/>
        <end position="278"/>
    </location>
</feature>
<dbReference type="PANTHER" id="PTHR46300:SF7">
    <property type="entry name" value="P450, PUTATIVE (EUROFUNG)-RELATED"/>
    <property type="match status" value="1"/>
</dbReference>
<evidence type="ECO:0000256" key="9">
    <source>
        <dbReference type="SAM" id="Phobius"/>
    </source>
</evidence>
<proteinExistence type="inferred from homology"/>
<dbReference type="InterPro" id="IPR017972">
    <property type="entry name" value="Cyt_P450_CS"/>
</dbReference>
<name>A0AAD9S8A6_PHOAM</name>
<dbReference type="InterPro" id="IPR056120">
    <property type="entry name" value="DUF7703"/>
</dbReference>
<protein>
    <recommendedName>
        <fullName evidence="10">DUF7703 domain-containing protein</fullName>
    </recommendedName>
</protein>
<gene>
    <name evidence="11" type="ORF">N8I77_008683</name>
</gene>
<dbReference type="CDD" id="cd11065">
    <property type="entry name" value="CYP64-like"/>
    <property type="match status" value="1"/>
</dbReference>
<dbReference type="GO" id="GO:0005506">
    <property type="term" value="F:iron ion binding"/>
    <property type="evidence" value="ECO:0007669"/>
    <property type="project" value="InterPro"/>
</dbReference>
<feature type="binding site" description="axial binding residue" evidence="8">
    <location>
        <position position="809"/>
    </location>
    <ligand>
        <name>heme</name>
        <dbReference type="ChEBI" id="CHEBI:30413"/>
    </ligand>
    <ligandPart>
        <name>Fe</name>
        <dbReference type="ChEBI" id="CHEBI:18248"/>
    </ligandPart>
</feature>
<dbReference type="AlphaFoldDB" id="A0AAD9S8A6"/>
<keyword evidence="9" id="KW-0812">Transmembrane</keyword>
<dbReference type="Pfam" id="PF00067">
    <property type="entry name" value="p450"/>
    <property type="match status" value="1"/>
</dbReference>
<evidence type="ECO:0000256" key="3">
    <source>
        <dbReference type="ARBA" id="ARBA00022617"/>
    </source>
</evidence>
<keyword evidence="4 8" id="KW-0479">Metal-binding</keyword>
<evidence type="ECO:0000256" key="7">
    <source>
        <dbReference type="ARBA" id="ARBA00023033"/>
    </source>
</evidence>
<feature type="transmembrane region" description="Helical" evidence="9">
    <location>
        <begin position="135"/>
        <end position="161"/>
    </location>
</feature>
<evidence type="ECO:0000256" key="6">
    <source>
        <dbReference type="ARBA" id="ARBA00023004"/>
    </source>
</evidence>
<dbReference type="GO" id="GO:0004497">
    <property type="term" value="F:monooxygenase activity"/>
    <property type="evidence" value="ECO:0007669"/>
    <property type="project" value="UniProtKB-KW"/>
</dbReference>
<evidence type="ECO:0000313" key="12">
    <source>
        <dbReference type="Proteomes" id="UP001265746"/>
    </source>
</evidence>